<keyword evidence="2" id="KW-0479">Metal-binding</keyword>
<dbReference type="RefSeq" id="WP_008855032.1">
    <property type="nucleotide sequence ID" value="NZ_JOPB01000023.1"/>
</dbReference>
<comment type="catalytic activity">
    <reaction evidence="6">
        <text>D-lyxose = D-xylulose</text>
        <dbReference type="Rhea" id="RHEA:14201"/>
        <dbReference type="ChEBI" id="CHEBI:16789"/>
        <dbReference type="ChEBI" id="CHEBI:17140"/>
        <dbReference type="EC" id="5.3.1.15"/>
    </reaction>
</comment>
<keyword evidence="10" id="KW-1185">Reference proteome</keyword>
<accession>A0A251ZSQ4</accession>
<evidence type="ECO:0000256" key="2">
    <source>
        <dbReference type="ARBA" id="ARBA00022723"/>
    </source>
</evidence>
<dbReference type="EMBL" id="JOPB01000023">
    <property type="protein sequence ID" value="OUI77682.1"/>
    <property type="molecule type" value="Genomic_DNA"/>
</dbReference>
<keyword evidence="5" id="KW-0119">Carbohydrate metabolism</keyword>
<evidence type="ECO:0000256" key="8">
    <source>
        <dbReference type="ARBA" id="ARBA00044972"/>
    </source>
</evidence>
<evidence type="ECO:0000256" key="6">
    <source>
        <dbReference type="ARBA" id="ARBA00044907"/>
    </source>
</evidence>
<dbReference type="Pfam" id="PF07385">
    <property type="entry name" value="Lyx_isomer"/>
    <property type="match status" value="1"/>
</dbReference>
<dbReference type="Gene3D" id="2.60.120.10">
    <property type="entry name" value="Jelly Rolls"/>
    <property type="match status" value="1"/>
</dbReference>
<evidence type="ECO:0000256" key="5">
    <source>
        <dbReference type="ARBA" id="ARBA00023277"/>
    </source>
</evidence>
<dbReference type="EC" id="5.3.1.15" evidence="8"/>
<evidence type="ECO:0000313" key="10">
    <source>
        <dbReference type="Proteomes" id="UP000194946"/>
    </source>
</evidence>
<comment type="cofactor">
    <cofactor evidence="1">
        <name>Mn(2+)</name>
        <dbReference type="ChEBI" id="CHEBI:29035"/>
    </cofactor>
</comment>
<dbReference type="CDD" id="cd20309">
    <property type="entry name" value="cupin_EcSI"/>
    <property type="match status" value="1"/>
</dbReference>
<evidence type="ECO:0000256" key="1">
    <source>
        <dbReference type="ARBA" id="ARBA00001936"/>
    </source>
</evidence>
<keyword evidence="4" id="KW-0413">Isomerase</keyword>
<comment type="similarity">
    <text evidence="7">Belongs to the D-lyxose ketol-isomerase family.</text>
</comment>
<dbReference type="GO" id="GO:0047828">
    <property type="term" value="F:D-lyxose ketol-isomerase activity"/>
    <property type="evidence" value="ECO:0007669"/>
    <property type="project" value="UniProtKB-EC"/>
</dbReference>
<gene>
    <name evidence="9" type="ORF">HK18_03235</name>
</gene>
<keyword evidence="3" id="KW-0464">Manganese</keyword>
<proteinExistence type="inferred from homology"/>
<dbReference type="GO" id="GO:0046872">
    <property type="term" value="F:metal ion binding"/>
    <property type="evidence" value="ECO:0007669"/>
    <property type="project" value="UniProtKB-KW"/>
</dbReference>
<organism evidence="9 10">
    <name type="scientific">Commensalibacter intestini</name>
    <dbReference type="NCBI Taxonomy" id="479936"/>
    <lineage>
        <taxon>Bacteria</taxon>
        <taxon>Pseudomonadati</taxon>
        <taxon>Pseudomonadota</taxon>
        <taxon>Alphaproteobacteria</taxon>
        <taxon>Acetobacterales</taxon>
        <taxon>Acetobacteraceae</taxon>
    </lineage>
</organism>
<evidence type="ECO:0000256" key="7">
    <source>
        <dbReference type="ARBA" id="ARBA00044951"/>
    </source>
</evidence>
<protein>
    <recommendedName>
        <fullName evidence="8">D-lyxose ketol-isomerase</fullName>
        <ecNumber evidence="8">5.3.1.15</ecNumber>
    </recommendedName>
</protein>
<evidence type="ECO:0000256" key="4">
    <source>
        <dbReference type="ARBA" id="ARBA00023235"/>
    </source>
</evidence>
<name>A0A251ZSQ4_9PROT</name>
<evidence type="ECO:0000313" key="9">
    <source>
        <dbReference type="EMBL" id="OUI77682.1"/>
    </source>
</evidence>
<dbReference type="Proteomes" id="UP000194946">
    <property type="component" value="Unassembled WGS sequence"/>
</dbReference>
<evidence type="ECO:0000256" key="3">
    <source>
        <dbReference type="ARBA" id="ARBA00023211"/>
    </source>
</evidence>
<reference evidence="10" key="1">
    <citation type="submission" date="2014-06" db="EMBL/GenBank/DDBJ databases">
        <authorList>
            <person name="Winans N.J."/>
            <person name="Newell P.D."/>
            <person name="Douglas A.E."/>
        </authorList>
    </citation>
    <scope>NUCLEOTIDE SEQUENCE [LARGE SCALE GENOMIC DNA]</scope>
    <source>
        <strain evidence="10">DmL_052</strain>
    </source>
</reference>
<comment type="caution">
    <text evidence="9">The sequence shown here is derived from an EMBL/GenBank/DDBJ whole genome shotgun (WGS) entry which is preliminary data.</text>
</comment>
<dbReference type="InterPro" id="IPR047581">
    <property type="entry name" value="EcSI_cupin"/>
</dbReference>
<dbReference type="InterPro" id="IPR010864">
    <property type="entry name" value="D-lyxose_isomer"/>
</dbReference>
<dbReference type="AlphaFoldDB" id="A0A251ZSQ4"/>
<sequence>MKRSEINKAIKEMERMIGKVGFSLPPFCHFTPKDWENKSHEYDEIRDNLLGWDVTDYGKGDFDKIGFSLITLRNGNLKNKKYTKTYAEKLLYLEESQYAPMHFHWNKMEDIINRGGGNVLIRVYNSTKEGDLDKVNPVKVHCDGRETEVPAGTQIKLTPGESVTVYPYMYHDFEIEKGTGPVLLGEVSMCNDDEHDNRFYEEMGRFPKIDEDEAPYRLLCTEYPKAK</sequence>
<dbReference type="InterPro" id="IPR014710">
    <property type="entry name" value="RmlC-like_jellyroll"/>
</dbReference>